<accession>A0A2A4F549</accession>
<evidence type="ECO:0000313" key="2">
    <source>
        <dbReference type="EMBL" id="PCE27479.1"/>
    </source>
</evidence>
<protein>
    <recommendedName>
        <fullName evidence="1">DUF5624 domain-containing protein</fullName>
    </recommendedName>
</protein>
<organism evidence="2 3">
    <name type="scientific">Paraburkholderia acidicola</name>
    <dbReference type="NCBI Taxonomy" id="1912599"/>
    <lineage>
        <taxon>Bacteria</taxon>
        <taxon>Pseudomonadati</taxon>
        <taxon>Pseudomonadota</taxon>
        <taxon>Betaproteobacteria</taxon>
        <taxon>Burkholderiales</taxon>
        <taxon>Burkholderiaceae</taxon>
        <taxon>Paraburkholderia</taxon>
    </lineage>
</organism>
<feature type="domain" description="DUF5624" evidence="1">
    <location>
        <begin position="67"/>
        <end position="204"/>
    </location>
</feature>
<dbReference type="OrthoDB" id="3963779at2"/>
<sequence>MTYQPNAAFAGLFRAFTSDPASIGNQLTQQMNERDADAPLLVSTGSDIVLFPGAGRAPLIESFRKSTRGFIELTAVSHLPLALAYLARMRELAAPATRDAADSSWRQAAAQLAVHAAHVRAANSVELWRDDITVHSLAGQETKLTALVDYTCAVSIEMLERAQREPDLMTFDALRDRYFAPLDEHALPVPMNDVMFATFGLAFLDIVYRIGNWLREQSLDWSRTMVLVSGRSGRPTAGATWASNNMCHLIWRASGRALPPERLFIAPHAPSFSVAELPDAAGLAALEQTYRTLWQNTRASIDVARELFPDHEGYRFEPTAAESMPRFAAPDDRHAMSARLRRIMEDPAQLLSNCVADLIIDQLHDNGNRPADVTIPGFTHVRYPEIPEVSPH</sequence>
<dbReference type="InterPro" id="IPR041132">
    <property type="entry name" value="DUF5624"/>
</dbReference>
<name>A0A2A4F549_9BURK</name>
<dbReference type="EMBL" id="MTZV01000002">
    <property type="protein sequence ID" value="PCE27479.1"/>
    <property type="molecule type" value="Genomic_DNA"/>
</dbReference>
<proteinExistence type="predicted"/>
<comment type="caution">
    <text evidence="2">The sequence shown here is derived from an EMBL/GenBank/DDBJ whole genome shotgun (WGS) entry which is preliminary data.</text>
</comment>
<gene>
    <name evidence="2" type="ORF">BWP39_02970</name>
</gene>
<dbReference type="Pfam" id="PF18538">
    <property type="entry name" value="DUF5624"/>
    <property type="match status" value="1"/>
</dbReference>
<evidence type="ECO:0000313" key="3">
    <source>
        <dbReference type="Proteomes" id="UP000218022"/>
    </source>
</evidence>
<dbReference type="RefSeq" id="WP_096716884.1">
    <property type="nucleotide sequence ID" value="NZ_MTZV01000002.1"/>
</dbReference>
<dbReference type="Proteomes" id="UP000218022">
    <property type="component" value="Unassembled WGS sequence"/>
</dbReference>
<reference evidence="2 3" key="1">
    <citation type="submission" date="2017-01" db="EMBL/GenBank/DDBJ databases">
        <title>Whole-Genome Shotgun Sequencing of Two beta-Proteobacterial Species in Search of the Bulgecin Biosynthetic Cluster.</title>
        <authorList>
            <person name="Horsman M.E."/>
            <person name="Marous D.R."/>
            <person name="Li R."/>
            <person name="Oliver R.A."/>
            <person name="Byun B."/>
            <person name="Emrich S.J."/>
            <person name="Boggess B."/>
            <person name="Townsend C.A."/>
            <person name="Mobashery S."/>
        </authorList>
    </citation>
    <scope>NUCLEOTIDE SEQUENCE [LARGE SCALE GENOMIC DNA]</scope>
    <source>
        <strain evidence="2 3">ATCC 31363</strain>
    </source>
</reference>
<evidence type="ECO:0000259" key="1">
    <source>
        <dbReference type="Pfam" id="PF18538"/>
    </source>
</evidence>
<dbReference type="AlphaFoldDB" id="A0A2A4F549"/>